<dbReference type="EMBL" id="CM042890">
    <property type="protein sequence ID" value="KAI4313064.1"/>
    <property type="molecule type" value="Genomic_DNA"/>
</dbReference>
<evidence type="ECO:0000313" key="1">
    <source>
        <dbReference type="EMBL" id="KAI4313064.1"/>
    </source>
</evidence>
<gene>
    <name evidence="1" type="ORF">MLD38_037840</name>
</gene>
<comment type="caution">
    <text evidence="1">The sequence shown here is derived from an EMBL/GenBank/DDBJ whole genome shotgun (WGS) entry which is preliminary data.</text>
</comment>
<keyword evidence="2" id="KW-1185">Reference proteome</keyword>
<name>A0ACB9LPE4_9MYRT</name>
<proteinExistence type="predicted"/>
<reference evidence="2" key="1">
    <citation type="journal article" date="2023" name="Front. Plant Sci.">
        <title>Chromosomal-level genome assembly of Melastoma candidum provides insights into trichome evolution.</title>
        <authorList>
            <person name="Zhong Y."/>
            <person name="Wu W."/>
            <person name="Sun C."/>
            <person name="Zou P."/>
            <person name="Liu Y."/>
            <person name="Dai S."/>
            <person name="Zhou R."/>
        </authorList>
    </citation>
    <scope>NUCLEOTIDE SEQUENCE [LARGE SCALE GENOMIC DNA]</scope>
</reference>
<evidence type="ECO:0000313" key="2">
    <source>
        <dbReference type="Proteomes" id="UP001057402"/>
    </source>
</evidence>
<sequence length="125" mass="14101">MLDLATKTYKKSMPTRNRTFHKNNNTSRPLWCRRIFLRNNGSRKNALASDWLKTETRDTTRKSSLKKGGVTVSSPRQTTGREVIREKVQLTLEVDDGVKATEIEGHVSVEAGAQKHCGLPQKHGL</sequence>
<protein>
    <submittedName>
        <fullName evidence="1">Uncharacterized protein</fullName>
    </submittedName>
</protein>
<dbReference type="Proteomes" id="UP001057402">
    <property type="component" value="Chromosome 11"/>
</dbReference>
<accession>A0ACB9LPE4</accession>
<organism evidence="1 2">
    <name type="scientific">Melastoma candidum</name>
    <dbReference type="NCBI Taxonomy" id="119954"/>
    <lineage>
        <taxon>Eukaryota</taxon>
        <taxon>Viridiplantae</taxon>
        <taxon>Streptophyta</taxon>
        <taxon>Embryophyta</taxon>
        <taxon>Tracheophyta</taxon>
        <taxon>Spermatophyta</taxon>
        <taxon>Magnoliopsida</taxon>
        <taxon>eudicotyledons</taxon>
        <taxon>Gunneridae</taxon>
        <taxon>Pentapetalae</taxon>
        <taxon>rosids</taxon>
        <taxon>malvids</taxon>
        <taxon>Myrtales</taxon>
        <taxon>Melastomataceae</taxon>
        <taxon>Melastomatoideae</taxon>
        <taxon>Melastomateae</taxon>
        <taxon>Melastoma</taxon>
    </lineage>
</organism>